<dbReference type="Proteomes" id="UP000076967">
    <property type="component" value="Unassembled WGS sequence"/>
</dbReference>
<name>A0A168MDG8_9BACL</name>
<dbReference type="InterPro" id="IPR051465">
    <property type="entry name" value="Cell_Envelope_Struct_Comp"/>
</dbReference>
<protein>
    <recommendedName>
        <fullName evidence="2">SLH domain-containing protein</fullName>
    </recommendedName>
</protein>
<feature type="domain" description="SLH" evidence="2">
    <location>
        <begin position="50"/>
        <end position="113"/>
    </location>
</feature>
<gene>
    <name evidence="3" type="ORF">PGLA_07790</name>
</gene>
<dbReference type="OrthoDB" id="5845122at2"/>
<evidence type="ECO:0000256" key="1">
    <source>
        <dbReference type="SAM" id="SignalP"/>
    </source>
</evidence>
<keyword evidence="4" id="KW-1185">Reference proteome</keyword>
<dbReference type="RefSeq" id="WP_068531194.1">
    <property type="nucleotide sequence ID" value="NZ_LVJH01000007.1"/>
</dbReference>
<evidence type="ECO:0000259" key="2">
    <source>
        <dbReference type="PROSITE" id="PS51272"/>
    </source>
</evidence>
<organism evidence="3 4">
    <name type="scientific">Paenibacillus glacialis</name>
    <dbReference type="NCBI Taxonomy" id="494026"/>
    <lineage>
        <taxon>Bacteria</taxon>
        <taxon>Bacillati</taxon>
        <taxon>Bacillota</taxon>
        <taxon>Bacilli</taxon>
        <taxon>Bacillales</taxon>
        <taxon>Paenibacillaceae</taxon>
        <taxon>Paenibacillus</taxon>
    </lineage>
</organism>
<dbReference type="AlphaFoldDB" id="A0A168MDG8"/>
<comment type="caution">
    <text evidence="3">The sequence shown here is derived from an EMBL/GenBank/DDBJ whole genome shotgun (WGS) entry which is preliminary data.</text>
</comment>
<dbReference type="PROSITE" id="PS51272">
    <property type="entry name" value="SLH"/>
    <property type="match status" value="1"/>
</dbReference>
<dbReference type="Pfam" id="PF00395">
    <property type="entry name" value="SLH"/>
    <property type="match status" value="1"/>
</dbReference>
<dbReference type="InterPro" id="IPR001119">
    <property type="entry name" value="SLH_dom"/>
</dbReference>
<proteinExistence type="predicted"/>
<keyword evidence="1" id="KW-0732">Signal</keyword>
<reference evidence="3 4" key="1">
    <citation type="submission" date="2016-03" db="EMBL/GenBank/DDBJ databases">
        <title>Draft genome sequence of Paenibacillus glacialis DSM 22343.</title>
        <authorList>
            <person name="Shin S.-K."/>
            <person name="Yi H."/>
        </authorList>
    </citation>
    <scope>NUCLEOTIDE SEQUENCE [LARGE SCALE GENOMIC DNA]</scope>
    <source>
        <strain evidence="3 4">DSM 22343</strain>
    </source>
</reference>
<evidence type="ECO:0000313" key="4">
    <source>
        <dbReference type="Proteomes" id="UP000076967"/>
    </source>
</evidence>
<dbReference type="PANTHER" id="PTHR43308:SF5">
    <property type="entry name" value="S-LAYER PROTEIN _ PEPTIDOGLYCAN ENDO-BETA-N-ACETYLGLUCOSAMINIDASE"/>
    <property type="match status" value="1"/>
</dbReference>
<dbReference type="PANTHER" id="PTHR43308">
    <property type="entry name" value="OUTER MEMBRANE PROTEIN ALPHA-RELATED"/>
    <property type="match status" value="1"/>
</dbReference>
<accession>A0A168MDG8</accession>
<feature type="signal peptide" evidence="1">
    <location>
        <begin position="1"/>
        <end position="22"/>
    </location>
</feature>
<feature type="chain" id="PRO_5039486078" description="SLH domain-containing protein" evidence="1">
    <location>
        <begin position="23"/>
        <end position="424"/>
    </location>
</feature>
<sequence>MKKKTWLAVLVTSLAVVGTFTALNHQSVANAKWSEGLSDTGSSIISGDKGSSTELSDITTHWARGAIDKAVQLGIAKGYPDGTFKPNSNVTRAEFIKMTVEALKLPVDSNAGGTWYDAYVNAAKNANLYVETDFKTGNLNSQMTRKEMARLSARAIGEKTADDAKWMYLATKKGLISGLGAGKLGESDNTTRAQSVTIIDRILTVNAGGSLPVDKYAVASAEVVWHGTNIFTVMPEVFTTSDESKKANVAELWNKKNMIIDSIDGDYKGEIEAVIAIDLADPNDPNLKLIPPISSLKWQNHSSSTSTEGIPVSKLKDSYLIYYKSKVIFSKNSDHYVPISRKNYVPLNISGTRGNIEEFFKGTLNMVGRVFKDQPMDQTIFIFPKKGWSQSRNLSITINTPASSNYYYKTQDILEVSGPFYKGY</sequence>
<dbReference type="STRING" id="494026.PGLA_07790"/>
<evidence type="ECO:0000313" key="3">
    <source>
        <dbReference type="EMBL" id="OAB44544.1"/>
    </source>
</evidence>
<dbReference type="EMBL" id="LVJH01000007">
    <property type="protein sequence ID" value="OAB44544.1"/>
    <property type="molecule type" value="Genomic_DNA"/>
</dbReference>